<reference evidence="3" key="1">
    <citation type="journal article" date="2019" name="Int. J. Syst. Evol. Microbiol.">
        <title>The Global Catalogue of Microorganisms (GCM) 10K type strain sequencing project: providing services to taxonomists for standard genome sequencing and annotation.</title>
        <authorList>
            <consortium name="The Broad Institute Genomics Platform"/>
            <consortium name="The Broad Institute Genome Sequencing Center for Infectious Disease"/>
            <person name="Wu L."/>
            <person name="Ma J."/>
        </authorList>
    </citation>
    <scope>NUCLEOTIDE SEQUENCE [LARGE SCALE GENOMIC DNA]</scope>
    <source>
        <strain evidence="3">JCM 17714</strain>
    </source>
</reference>
<dbReference type="RefSeq" id="WP_345119387.1">
    <property type="nucleotide sequence ID" value="NZ_BAABJA010000012.1"/>
</dbReference>
<evidence type="ECO:0008006" key="4">
    <source>
        <dbReference type="Google" id="ProtNLM"/>
    </source>
</evidence>
<organism evidence="2 3">
    <name type="scientific">Bartonella pachyuromydis</name>
    <dbReference type="NCBI Taxonomy" id="931097"/>
    <lineage>
        <taxon>Bacteria</taxon>
        <taxon>Pseudomonadati</taxon>
        <taxon>Pseudomonadota</taxon>
        <taxon>Alphaproteobacteria</taxon>
        <taxon>Hyphomicrobiales</taxon>
        <taxon>Bartonellaceae</taxon>
        <taxon>Bartonella</taxon>
    </lineage>
</organism>
<feature type="signal peptide" evidence="1">
    <location>
        <begin position="1"/>
        <end position="22"/>
    </location>
</feature>
<keyword evidence="1" id="KW-0732">Signal</keyword>
<dbReference type="EMBL" id="BAABJA010000012">
    <property type="protein sequence ID" value="GAA4666011.1"/>
    <property type="molecule type" value="Genomic_DNA"/>
</dbReference>
<dbReference type="PROSITE" id="PS51257">
    <property type="entry name" value="PROKAR_LIPOPROTEIN"/>
    <property type="match status" value="1"/>
</dbReference>
<evidence type="ECO:0000256" key="1">
    <source>
        <dbReference type="SAM" id="SignalP"/>
    </source>
</evidence>
<name>A0ABP8VL75_9HYPH</name>
<sequence length="133" mass="15286">MKKIFKLLSVIVLFIMAGCYLEQSSQTVVDAWEKSGVDQIEIKKALLECGIQYLDGRLNTDISFNEKLNAEEAERLCMIEAGFHEKFGMVKLCEKYKNLPICQPDAVIPQRNVDRRLNSPHCKEHKEQPECQP</sequence>
<feature type="chain" id="PRO_5047122850" description="Lipoprotein" evidence="1">
    <location>
        <begin position="23"/>
        <end position="133"/>
    </location>
</feature>
<dbReference type="Proteomes" id="UP001501699">
    <property type="component" value="Unassembled WGS sequence"/>
</dbReference>
<comment type="caution">
    <text evidence="2">The sequence shown here is derived from an EMBL/GenBank/DDBJ whole genome shotgun (WGS) entry which is preliminary data.</text>
</comment>
<gene>
    <name evidence="2" type="ORF">GCM10023262_13790</name>
</gene>
<proteinExistence type="predicted"/>
<protein>
    <recommendedName>
        <fullName evidence="4">Lipoprotein</fullName>
    </recommendedName>
</protein>
<evidence type="ECO:0000313" key="3">
    <source>
        <dbReference type="Proteomes" id="UP001501699"/>
    </source>
</evidence>
<evidence type="ECO:0000313" key="2">
    <source>
        <dbReference type="EMBL" id="GAA4666011.1"/>
    </source>
</evidence>
<keyword evidence="3" id="KW-1185">Reference proteome</keyword>
<accession>A0ABP8VL75</accession>